<protein>
    <submittedName>
        <fullName evidence="6">CYFA0S18e01684g1_1</fullName>
    </submittedName>
</protein>
<evidence type="ECO:0000259" key="4">
    <source>
        <dbReference type="PROSITE" id="PS50238"/>
    </source>
</evidence>
<dbReference type="InterPro" id="IPR050729">
    <property type="entry name" value="Rho-GAP"/>
</dbReference>
<dbReference type="SMART" id="SM00324">
    <property type="entry name" value="RhoGAP"/>
    <property type="match status" value="1"/>
</dbReference>
<dbReference type="EMBL" id="LK052903">
    <property type="protein sequence ID" value="CDR45434.1"/>
    <property type="molecule type" value="Genomic_DNA"/>
</dbReference>
<evidence type="ECO:0000256" key="3">
    <source>
        <dbReference type="SAM" id="MobiDB-lite"/>
    </source>
</evidence>
<accession>A0A061B6C4</accession>
<dbReference type="SMART" id="SM00055">
    <property type="entry name" value="FCH"/>
    <property type="match status" value="1"/>
</dbReference>
<evidence type="ECO:0000313" key="6">
    <source>
        <dbReference type="EMBL" id="CDR45434.1"/>
    </source>
</evidence>
<dbReference type="PROSITE" id="PS50238">
    <property type="entry name" value="RHOGAP"/>
    <property type="match status" value="1"/>
</dbReference>
<dbReference type="SUPFAM" id="SSF103657">
    <property type="entry name" value="BAR/IMD domain-like"/>
    <property type="match status" value="1"/>
</dbReference>
<reference evidence="6" key="1">
    <citation type="journal article" date="2014" name="Genome Announc.">
        <title>Genome sequence of the yeast Cyberlindnera fabianii (Hansenula fabianii).</title>
        <authorList>
            <person name="Freel K.C."/>
            <person name="Sarilar V."/>
            <person name="Neuveglise C."/>
            <person name="Devillers H."/>
            <person name="Friedrich A."/>
            <person name="Schacherer J."/>
        </authorList>
    </citation>
    <scope>NUCLEOTIDE SEQUENCE</scope>
    <source>
        <strain evidence="6">YJS4271</strain>
    </source>
</reference>
<organism evidence="6">
    <name type="scientific">Cyberlindnera fabianii</name>
    <name type="common">Yeast</name>
    <name type="synonym">Hansenula fabianii</name>
    <dbReference type="NCBI Taxonomy" id="36022"/>
    <lineage>
        <taxon>Eukaryota</taxon>
        <taxon>Fungi</taxon>
        <taxon>Dikarya</taxon>
        <taxon>Ascomycota</taxon>
        <taxon>Saccharomycotina</taxon>
        <taxon>Saccharomycetes</taxon>
        <taxon>Phaffomycetales</taxon>
        <taxon>Phaffomycetaceae</taxon>
        <taxon>Cyberlindnera</taxon>
    </lineage>
</organism>
<dbReference type="GO" id="GO:0005933">
    <property type="term" value="C:cellular bud"/>
    <property type="evidence" value="ECO:0007669"/>
    <property type="project" value="UniProtKB-ARBA"/>
</dbReference>
<dbReference type="Gene3D" id="1.10.555.10">
    <property type="entry name" value="Rho GTPase activation protein"/>
    <property type="match status" value="1"/>
</dbReference>
<dbReference type="GO" id="GO:0005938">
    <property type="term" value="C:cell cortex"/>
    <property type="evidence" value="ECO:0007669"/>
    <property type="project" value="UniProtKB-ARBA"/>
</dbReference>
<feature type="region of interest" description="Disordered" evidence="3">
    <location>
        <begin position="1"/>
        <end position="73"/>
    </location>
</feature>
<keyword evidence="2" id="KW-0175">Coiled coil</keyword>
<evidence type="ECO:0000259" key="5">
    <source>
        <dbReference type="PROSITE" id="PS51741"/>
    </source>
</evidence>
<feature type="compositionally biased region" description="Polar residues" evidence="3">
    <location>
        <begin position="391"/>
        <end position="416"/>
    </location>
</feature>
<dbReference type="OrthoDB" id="437889at2759"/>
<dbReference type="InterPro" id="IPR008936">
    <property type="entry name" value="Rho_GTPase_activation_prot"/>
</dbReference>
<dbReference type="Pfam" id="PF00611">
    <property type="entry name" value="FCH"/>
    <property type="match status" value="1"/>
</dbReference>
<dbReference type="AlphaFoldDB" id="A0A061B6C4"/>
<feature type="domain" description="F-BAR" evidence="5">
    <location>
        <begin position="81"/>
        <end position="349"/>
    </location>
</feature>
<dbReference type="VEuPathDB" id="FungiDB:BON22_1107"/>
<dbReference type="InterPro" id="IPR000198">
    <property type="entry name" value="RhoGAP_dom"/>
</dbReference>
<proteinExistence type="predicted"/>
<dbReference type="PANTHER" id="PTHR23176">
    <property type="entry name" value="RHO/RAC/CDC GTPASE-ACTIVATING PROTEIN"/>
    <property type="match status" value="1"/>
</dbReference>
<dbReference type="GO" id="GO:0007165">
    <property type="term" value="P:signal transduction"/>
    <property type="evidence" value="ECO:0007669"/>
    <property type="project" value="InterPro"/>
</dbReference>
<dbReference type="InterPro" id="IPR027267">
    <property type="entry name" value="AH/BAR_dom_sf"/>
</dbReference>
<dbReference type="PANTHER" id="PTHR23176:SF128">
    <property type="entry name" value="RHO GTPASE-ACTIVATING PROTEIN RGD1"/>
    <property type="match status" value="1"/>
</dbReference>
<keyword evidence="1" id="KW-0343">GTPase activation</keyword>
<dbReference type="SUPFAM" id="SSF48350">
    <property type="entry name" value="GTPase activation domain, GAP"/>
    <property type="match status" value="1"/>
</dbReference>
<dbReference type="Pfam" id="PF00620">
    <property type="entry name" value="RhoGAP"/>
    <property type="match status" value="1"/>
</dbReference>
<dbReference type="InterPro" id="IPR031160">
    <property type="entry name" value="F_BAR_dom"/>
</dbReference>
<feature type="domain" description="Rho-GAP" evidence="4">
    <location>
        <begin position="493"/>
        <end position="685"/>
    </location>
</feature>
<feature type="compositionally biased region" description="Polar residues" evidence="3">
    <location>
        <begin position="7"/>
        <end position="32"/>
    </location>
</feature>
<feature type="compositionally biased region" description="Polar residues" evidence="3">
    <location>
        <begin position="427"/>
        <end position="464"/>
    </location>
</feature>
<dbReference type="PROSITE" id="PS51741">
    <property type="entry name" value="F_BAR"/>
    <property type="match status" value="1"/>
</dbReference>
<dbReference type="PhylomeDB" id="A0A061B6C4"/>
<name>A0A061B6C4_CYBFA</name>
<dbReference type="Gene3D" id="1.20.1270.60">
    <property type="entry name" value="Arfaptin homology (AH) domain/BAR domain"/>
    <property type="match status" value="1"/>
</dbReference>
<dbReference type="GO" id="GO:0007010">
    <property type="term" value="P:cytoskeleton organization"/>
    <property type="evidence" value="ECO:0007669"/>
    <property type="project" value="UniProtKB-ARBA"/>
</dbReference>
<dbReference type="GO" id="GO:0005096">
    <property type="term" value="F:GTPase activator activity"/>
    <property type="evidence" value="ECO:0007669"/>
    <property type="project" value="UniProtKB-KW"/>
</dbReference>
<evidence type="ECO:0000256" key="2">
    <source>
        <dbReference type="PROSITE-ProRule" id="PRU01077"/>
    </source>
</evidence>
<dbReference type="InterPro" id="IPR001060">
    <property type="entry name" value="FCH_dom"/>
</dbReference>
<feature type="compositionally biased region" description="Low complexity" evidence="3">
    <location>
        <begin position="33"/>
        <end position="48"/>
    </location>
</feature>
<feature type="region of interest" description="Disordered" evidence="3">
    <location>
        <begin position="378"/>
        <end position="466"/>
    </location>
</feature>
<evidence type="ECO:0000256" key="1">
    <source>
        <dbReference type="ARBA" id="ARBA00022468"/>
    </source>
</evidence>
<sequence>MTDPSARITSASTMNSQSSQPVISSPLSAGNVTSSADSGDASTAAPSSNGTETDSLSGDKPTPATPAKIIPSASPALLEQEKVTRALASDSAIEVLLGRLKKSVNTCEEWTKYIRKRAILEEDHEEHLKKITRATQEALKNTGNLKQDSLTQGLEKLLRVDERIAAHTSAHSKQLFTMHDELSSMASTFSRNRKSIKENFKRKEREVVDSISAAEKAKSKYDQLCVELERVKTTDPSSKKFTLKGSKTTSEQEEILLRKIEAADSDYRQKVSTSTGLRNVFLNNFRPSTVKQLKDLIIEIDIAMSLQLQKYATQTEDVVLQTALSISPMAGSNIQSVKVIASSIDNEKDLSQYILKNLSGSQSNKQLIPVEYRQHPSMAPAGNALKPKAVTNLNPNQANANKFRNVSGQSDSSSALGASVASPSPFDASNGSNHPGNRSSVATPSLSENKSVSSTPYLDQSSIITGPRPQSVINAESVPLPPGTQSGFKTFGTPITDLIEFEGEMVPSVVRQCIYVVDKYGAELEGIYRTSGNIATVNSLKEMIDKDPSNIKLILPNPNSITDSDIYAVASLLKNYFSSLPEALLTNTASPQFLEHVKIPEPDVRLKRIHQVVYDLPDSSYWTLRSLIFHLAKIASKQDINLMSQRNLGIIWGPTLFPKGDLNASDMSYQGKLVEELIIHASDIFEAE</sequence>
<gene>
    <name evidence="6" type="ORF">CYFA0S_18e01684g</name>
</gene>